<dbReference type="AlphaFoldDB" id="A0A9D1NCP0"/>
<comment type="caution">
    <text evidence="7">The sequence shown here is derived from an EMBL/GenBank/DDBJ whole genome shotgun (WGS) entry which is preliminary data.</text>
</comment>
<dbReference type="EMBL" id="DVOH01000038">
    <property type="protein sequence ID" value="HIV00441.1"/>
    <property type="molecule type" value="Genomic_DNA"/>
</dbReference>
<evidence type="ECO:0000256" key="1">
    <source>
        <dbReference type="ARBA" id="ARBA00007951"/>
    </source>
</evidence>
<dbReference type="GO" id="GO:0005764">
    <property type="term" value="C:lysosome"/>
    <property type="evidence" value="ECO:0007669"/>
    <property type="project" value="TreeGrafter"/>
</dbReference>
<reference evidence="7" key="2">
    <citation type="journal article" date="2021" name="PeerJ">
        <title>Extensive microbial diversity within the chicken gut microbiome revealed by metagenomics and culture.</title>
        <authorList>
            <person name="Gilroy R."/>
            <person name="Ravi A."/>
            <person name="Getino M."/>
            <person name="Pursley I."/>
            <person name="Horton D.L."/>
            <person name="Alikhan N.F."/>
            <person name="Baker D."/>
            <person name="Gharbi K."/>
            <person name="Hall N."/>
            <person name="Watson M."/>
            <person name="Adriaenssens E.M."/>
            <person name="Foster-Nyarko E."/>
            <person name="Jarju S."/>
            <person name="Secka A."/>
            <person name="Antonio M."/>
            <person name="Oren A."/>
            <person name="Chaudhuri R.R."/>
            <person name="La Ragione R."/>
            <person name="Hildebrand F."/>
            <person name="Pallen M.J."/>
        </authorList>
    </citation>
    <scope>NUCLEOTIDE SEQUENCE</scope>
    <source>
        <strain evidence="7">23406</strain>
    </source>
</reference>
<dbReference type="PANTHER" id="PTHR10030:SF37">
    <property type="entry name" value="ALPHA-L-FUCOSIDASE-RELATED"/>
    <property type="match status" value="1"/>
</dbReference>
<dbReference type="SUPFAM" id="SSF51445">
    <property type="entry name" value="(Trans)glycosidases"/>
    <property type="match status" value="1"/>
</dbReference>
<sequence length="497" mass="56968">MSDLQRYVSVRPNSCQKRLETMGFYLFVHFGVNTFTGREWGTGKESPICFNPTELDTDQWCAVASEIGAKGIILTAKHHDGFCLWQTETTPHSVRNSPFRNGKGDVLKELEQSCKKFGLALGVYLSPWDRNAPSYGTEAYNDFYCRQLEELLTRYGDLFTVWLDGACGAHMDGKPVQTYDFARYFEMIRTLQPECAISNCGPDVRWVGNEAGLCRASEWNVVPRFSFDLQKVAEHSQQDESGLKVDFDVVSEDLGSRAVLSQFDDFIWYPAEVDVSIRKGWFYHPLQRPKRVDHLLNIYYGAVGGNCMLLLNIPPDKRGKFAERDVKRLKQFANRLQSAFANLVTPHRIDAPTGKPGMSAEDFADEKTYSPAQVAPSYRIAFGWDGPKTVDKVVITENIDYSQRVEEFRISTVTSDGSETLLYRGTTIGHKKIALFRPTRCDNLIFTITACRLEPYIESFRIYEADFRQPRKPLFAELKRRLHRLSYRMFVKRTQKN</sequence>
<dbReference type="Gene3D" id="3.20.20.80">
    <property type="entry name" value="Glycosidases"/>
    <property type="match status" value="1"/>
</dbReference>
<dbReference type="EC" id="3.2.1.51" evidence="2"/>
<feature type="domain" description="Glycoside hydrolase family 29 N-terminal" evidence="6">
    <location>
        <begin position="49"/>
        <end position="336"/>
    </location>
</feature>
<dbReference type="SMART" id="SM00812">
    <property type="entry name" value="Alpha_L_fucos"/>
    <property type="match status" value="1"/>
</dbReference>
<dbReference type="PANTHER" id="PTHR10030">
    <property type="entry name" value="ALPHA-L-FUCOSIDASE"/>
    <property type="match status" value="1"/>
</dbReference>
<dbReference type="Pfam" id="PF01120">
    <property type="entry name" value="Alpha_L_fucos"/>
    <property type="match status" value="1"/>
</dbReference>
<evidence type="ECO:0000313" key="8">
    <source>
        <dbReference type="Proteomes" id="UP000886891"/>
    </source>
</evidence>
<evidence type="ECO:0000313" key="7">
    <source>
        <dbReference type="EMBL" id="HIV00441.1"/>
    </source>
</evidence>
<proteinExistence type="inferred from homology"/>
<name>A0A9D1NCP0_9FIRM</name>
<organism evidence="7 8">
    <name type="scientific">Candidatus Stercoripulliclostridium merdipullorum</name>
    <dbReference type="NCBI Taxonomy" id="2840952"/>
    <lineage>
        <taxon>Bacteria</taxon>
        <taxon>Bacillati</taxon>
        <taxon>Bacillota</taxon>
        <taxon>Clostridia</taxon>
        <taxon>Eubacteriales</taxon>
        <taxon>Candidatus Stercoripulliclostridium</taxon>
    </lineage>
</organism>
<dbReference type="Gene3D" id="2.60.120.260">
    <property type="entry name" value="Galactose-binding domain-like"/>
    <property type="match status" value="1"/>
</dbReference>
<comment type="similarity">
    <text evidence="1">Belongs to the glycosyl hydrolase 29 family.</text>
</comment>
<dbReference type="InterPro" id="IPR000933">
    <property type="entry name" value="Glyco_hydro_29"/>
</dbReference>
<keyword evidence="3" id="KW-0732">Signal</keyword>
<accession>A0A9D1NCP0</accession>
<dbReference type="Proteomes" id="UP000886891">
    <property type="component" value="Unassembled WGS sequence"/>
</dbReference>
<evidence type="ECO:0000256" key="5">
    <source>
        <dbReference type="ARBA" id="ARBA00023295"/>
    </source>
</evidence>
<keyword evidence="4" id="KW-0378">Hydrolase</keyword>
<gene>
    <name evidence="7" type="ORF">IAB14_04950</name>
</gene>
<dbReference type="GO" id="GO:0004560">
    <property type="term" value="F:alpha-L-fucosidase activity"/>
    <property type="evidence" value="ECO:0007669"/>
    <property type="project" value="InterPro"/>
</dbReference>
<dbReference type="GO" id="GO:0006004">
    <property type="term" value="P:fucose metabolic process"/>
    <property type="evidence" value="ECO:0007669"/>
    <property type="project" value="TreeGrafter"/>
</dbReference>
<evidence type="ECO:0000256" key="3">
    <source>
        <dbReference type="ARBA" id="ARBA00022729"/>
    </source>
</evidence>
<evidence type="ECO:0000259" key="6">
    <source>
        <dbReference type="Pfam" id="PF01120"/>
    </source>
</evidence>
<keyword evidence="5" id="KW-0326">Glycosidase</keyword>
<reference evidence="7" key="1">
    <citation type="submission" date="2020-10" db="EMBL/GenBank/DDBJ databases">
        <authorList>
            <person name="Gilroy R."/>
        </authorList>
    </citation>
    <scope>NUCLEOTIDE SEQUENCE</scope>
    <source>
        <strain evidence="7">23406</strain>
    </source>
</reference>
<dbReference type="InterPro" id="IPR057739">
    <property type="entry name" value="Glyco_hydro_29_N"/>
</dbReference>
<protein>
    <recommendedName>
        <fullName evidence="2">alpha-L-fucosidase</fullName>
        <ecNumber evidence="2">3.2.1.51</ecNumber>
    </recommendedName>
</protein>
<evidence type="ECO:0000256" key="4">
    <source>
        <dbReference type="ARBA" id="ARBA00022801"/>
    </source>
</evidence>
<dbReference type="InterPro" id="IPR017853">
    <property type="entry name" value="GH"/>
</dbReference>
<dbReference type="GO" id="GO:0016139">
    <property type="term" value="P:glycoside catabolic process"/>
    <property type="evidence" value="ECO:0007669"/>
    <property type="project" value="TreeGrafter"/>
</dbReference>
<evidence type="ECO:0000256" key="2">
    <source>
        <dbReference type="ARBA" id="ARBA00012662"/>
    </source>
</evidence>